<reference evidence="3" key="1">
    <citation type="submission" date="2020-11" db="EMBL/GenBank/DDBJ databases">
        <authorList>
            <consortium name="DOE Joint Genome Institute"/>
            <person name="Ahrendt S."/>
            <person name="Riley R."/>
            <person name="Andreopoulos W."/>
            <person name="Labutti K."/>
            <person name="Pangilinan J."/>
            <person name="Ruiz-Duenas F.J."/>
            <person name="Barrasa J.M."/>
            <person name="Sanchez-Garcia M."/>
            <person name="Camarero S."/>
            <person name="Miyauchi S."/>
            <person name="Serrano A."/>
            <person name="Linde D."/>
            <person name="Babiker R."/>
            <person name="Drula E."/>
            <person name="Ayuso-Fernandez I."/>
            <person name="Pacheco R."/>
            <person name="Padilla G."/>
            <person name="Ferreira P."/>
            <person name="Barriuso J."/>
            <person name="Kellner H."/>
            <person name="Castanera R."/>
            <person name="Alfaro M."/>
            <person name="Ramirez L."/>
            <person name="Pisabarro A.G."/>
            <person name="Kuo A."/>
            <person name="Tritt A."/>
            <person name="Lipzen A."/>
            <person name="He G."/>
            <person name="Yan M."/>
            <person name="Ng V."/>
            <person name="Cullen D."/>
            <person name="Martin F."/>
            <person name="Rosso M.-N."/>
            <person name="Henrissat B."/>
            <person name="Hibbett D."/>
            <person name="Martinez A.T."/>
            <person name="Grigoriev I.V."/>
        </authorList>
    </citation>
    <scope>NUCLEOTIDE SEQUENCE</scope>
    <source>
        <strain evidence="3">CBS 506.95</strain>
    </source>
</reference>
<evidence type="ECO:0000313" key="3">
    <source>
        <dbReference type="EMBL" id="KAF9523105.1"/>
    </source>
</evidence>
<proteinExistence type="predicted"/>
<feature type="domain" description="DUF6534" evidence="2">
    <location>
        <begin position="163"/>
        <end position="248"/>
    </location>
</feature>
<dbReference type="PANTHER" id="PTHR40465:SF1">
    <property type="entry name" value="DUF6534 DOMAIN-CONTAINING PROTEIN"/>
    <property type="match status" value="1"/>
</dbReference>
<keyword evidence="1" id="KW-0472">Membrane</keyword>
<keyword evidence="1" id="KW-1133">Transmembrane helix</keyword>
<organism evidence="3 4">
    <name type="scientific">Crepidotus variabilis</name>
    <dbReference type="NCBI Taxonomy" id="179855"/>
    <lineage>
        <taxon>Eukaryota</taxon>
        <taxon>Fungi</taxon>
        <taxon>Dikarya</taxon>
        <taxon>Basidiomycota</taxon>
        <taxon>Agaricomycotina</taxon>
        <taxon>Agaricomycetes</taxon>
        <taxon>Agaricomycetidae</taxon>
        <taxon>Agaricales</taxon>
        <taxon>Agaricineae</taxon>
        <taxon>Crepidotaceae</taxon>
        <taxon>Crepidotus</taxon>
    </lineage>
</organism>
<protein>
    <recommendedName>
        <fullName evidence="2">DUF6534 domain-containing protein</fullName>
    </recommendedName>
</protein>
<evidence type="ECO:0000259" key="2">
    <source>
        <dbReference type="Pfam" id="PF20152"/>
    </source>
</evidence>
<name>A0A9P6E5Z5_9AGAR</name>
<keyword evidence="4" id="KW-1185">Reference proteome</keyword>
<feature type="transmembrane region" description="Helical" evidence="1">
    <location>
        <begin position="84"/>
        <end position="107"/>
    </location>
</feature>
<evidence type="ECO:0000256" key="1">
    <source>
        <dbReference type="SAM" id="Phobius"/>
    </source>
</evidence>
<feature type="transmembrane region" description="Helical" evidence="1">
    <location>
        <begin position="114"/>
        <end position="139"/>
    </location>
</feature>
<feature type="transmembrane region" description="Helical" evidence="1">
    <location>
        <begin position="43"/>
        <end position="64"/>
    </location>
</feature>
<gene>
    <name evidence="3" type="ORF">CPB83DRAFT_63888</name>
</gene>
<keyword evidence="1" id="KW-0812">Transmembrane</keyword>
<dbReference type="EMBL" id="MU157925">
    <property type="protein sequence ID" value="KAF9523105.1"/>
    <property type="molecule type" value="Genomic_DNA"/>
</dbReference>
<sequence>MITGTFGALFIGGIVAILFSGVVTSQAFSYFKNSSGDGPAVKALAICVWGLDFFHSIWVTIALWDHLIAHFGEAGRIDYIPWSLALTIAFTAILTFLVHLFFVYRIYKLSHGNLYICLPLALMACGRLCFACLTTAKMIQLRSLSRFVQLYTFSFTSGLSLSSALDILITSCMCYLLARNQKANSSMNHVLDKLMLYTFENGSLTCAATLASLICWLTNKSNLIFMGLHFVISKFYANSFYATLNARKDIQRPTHRSNQSSSTERDHAVVFPDNFRKPSFNFLGLSLA</sequence>
<feature type="transmembrane region" description="Helical" evidence="1">
    <location>
        <begin position="6"/>
        <end position="31"/>
    </location>
</feature>
<dbReference type="InterPro" id="IPR045339">
    <property type="entry name" value="DUF6534"/>
</dbReference>
<dbReference type="AlphaFoldDB" id="A0A9P6E5Z5"/>
<feature type="transmembrane region" description="Helical" evidence="1">
    <location>
        <begin position="223"/>
        <end position="244"/>
    </location>
</feature>
<dbReference type="Proteomes" id="UP000807306">
    <property type="component" value="Unassembled WGS sequence"/>
</dbReference>
<dbReference type="Pfam" id="PF20152">
    <property type="entry name" value="DUF6534"/>
    <property type="match status" value="1"/>
</dbReference>
<evidence type="ECO:0000313" key="4">
    <source>
        <dbReference type="Proteomes" id="UP000807306"/>
    </source>
</evidence>
<dbReference type="PANTHER" id="PTHR40465">
    <property type="entry name" value="CHROMOSOME 1, WHOLE GENOME SHOTGUN SEQUENCE"/>
    <property type="match status" value="1"/>
</dbReference>
<feature type="transmembrane region" description="Helical" evidence="1">
    <location>
        <begin position="199"/>
        <end position="217"/>
    </location>
</feature>
<accession>A0A9P6E5Z5</accession>
<comment type="caution">
    <text evidence="3">The sequence shown here is derived from an EMBL/GenBank/DDBJ whole genome shotgun (WGS) entry which is preliminary data.</text>
</comment>
<feature type="transmembrane region" description="Helical" evidence="1">
    <location>
        <begin position="159"/>
        <end position="178"/>
    </location>
</feature>
<dbReference type="OrthoDB" id="3206554at2759"/>